<gene>
    <name evidence="1" type="ORF">Pmgp_01748</name>
</gene>
<dbReference type="Pfam" id="PF01987">
    <property type="entry name" value="AIM24"/>
    <property type="match status" value="1"/>
</dbReference>
<dbReference type="SUPFAM" id="SSF51219">
    <property type="entry name" value="TRAP-like"/>
    <property type="match status" value="1"/>
</dbReference>
<name>A0A4Y7RQV4_9FIRM</name>
<evidence type="ECO:0000313" key="2">
    <source>
        <dbReference type="Proteomes" id="UP000297597"/>
    </source>
</evidence>
<evidence type="ECO:0000313" key="1">
    <source>
        <dbReference type="EMBL" id="TEB11385.1"/>
    </source>
</evidence>
<accession>A0A4Y7RQV4</accession>
<dbReference type="PANTHER" id="PTHR43657">
    <property type="entry name" value="TRYPTOPHAN RNA-BINDING ATTENUATOR PROTEIN-LIKE PROTEIN"/>
    <property type="match status" value="1"/>
</dbReference>
<dbReference type="InterPro" id="IPR036983">
    <property type="entry name" value="AIM24_sf"/>
</dbReference>
<reference evidence="1 2" key="1">
    <citation type="journal article" date="2018" name="Environ. Microbiol.">
        <title>Novel energy conservation strategies and behaviour of Pelotomaculum schinkii driving syntrophic propionate catabolism.</title>
        <authorList>
            <person name="Hidalgo-Ahumada C.A.P."/>
            <person name="Nobu M.K."/>
            <person name="Narihiro T."/>
            <person name="Tamaki H."/>
            <person name="Liu W.T."/>
            <person name="Kamagata Y."/>
            <person name="Stams A.J.M."/>
            <person name="Imachi H."/>
            <person name="Sousa D.Z."/>
        </authorList>
    </citation>
    <scope>NUCLEOTIDE SEQUENCE [LARGE SCALE GENOMIC DNA]</scope>
    <source>
        <strain evidence="1 2">MGP</strain>
    </source>
</reference>
<organism evidence="1 2">
    <name type="scientific">Pelotomaculum propionicicum</name>
    <dbReference type="NCBI Taxonomy" id="258475"/>
    <lineage>
        <taxon>Bacteria</taxon>
        <taxon>Bacillati</taxon>
        <taxon>Bacillota</taxon>
        <taxon>Clostridia</taxon>
        <taxon>Eubacteriales</taxon>
        <taxon>Desulfotomaculaceae</taxon>
        <taxon>Pelotomaculum</taxon>
    </lineage>
</organism>
<sequence>MAHEIDYKIFGDDMQMVEIELDPGEGVRAEAGMMMYMEEGIEMQTAAGGMFKGLKRMLMGESFFITSFLNRASKKVRLAFSAPYPGKIIPLDLRRLGGNFMCQKDAFLCAAEGIDIEIAFTKKIGAGLFGGEGFILERLTGDGMAFVHSGGTIVEKNLQPGESLRVDTGCLVAFAPSVDYDIQFIGGFKNALFGGEGLFLARLTGPGLVYLQSLPFSRLADRIVAASRYQRRDEQRGIAGIGGGILGGILSGD</sequence>
<protein>
    <recommendedName>
        <fullName evidence="3">TIGR00266 family protein</fullName>
    </recommendedName>
</protein>
<dbReference type="InterPro" id="IPR002838">
    <property type="entry name" value="AIM24"/>
</dbReference>
<dbReference type="PANTHER" id="PTHR43657:SF1">
    <property type="entry name" value="ALTERED INHERITANCE OF MITOCHONDRIA PROTEIN 24, MITOCHONDRIAL"/>
    <property type="match status" value="1"/>
</dbReference>
<comment type="caution">
    <text evidence="1">The sequence shown here is derived from an EMBL/GenBank/DDBJ whole genome shotgun (WGS) entry which is preliminary data.</text>
</comment>
<dbReference type="AlphaFoldDB" id="A0A4Y7RQV4"/>
<dbReference type="Proteomes" id="UP000297597">
    <property type="component" value="Unassembled WGS sequence"/>
</dbReference>
<evidence type="ECO:0008006" key="3">
    <source>
        <dbReference type="Google" id="ProtNLM"/>
    </source>
</evidence>
<keyword evidence="2" id="KW-1185">Reference proteome</keyword>
<dbReference type="OrthoDB" id="9779518at2"/>
<dbReference type="NCBIfam" id="TIGR00266">
    <property type="entry name" value="TIGR00266 family protein"/>
    <property type="match status" value="1"/>
</dbReference>
<dbReference type="Gene3D" id="3.60.160.10">
    <property type="entry name" value="Mitochondrial biogenesis AIM24"/>
    <property type="match status" value="1"/>
</dbReference>
<dbReference type="InterPro" id="IPR016031">
    <property type="entry name" value="Trp_RNA-bd_attenuator-like_dom"/>
</dbReference>
<proteinExistence type="predicted"/>
<dbReference type="EMBL" id="QFFZ01000015">
    <property type="protein sequence ID" value="TEB11385.1"/>
    <property type="molecule type" value="Genomic_DNA"/>
</dbReference>
<dbReference type="RefSeq" id="WP_134213603.1">
    <property type="nucleotide sequence ID" value="NZ_QFFZ01000015.1"/>
</dbReference>